<dbReference type="RefSeq" id="WP_350351959.1">
    <property type="nucleotide sequence ID" value="NZ_CP158357.1"/>
</dbReference>
<feature type="transmembrane region" description="Helical" evidence="1">
    <location>
        <begin position="78"/>
        <end position="97"/>
    </location>
</feature>
<keyword evidence="1" id="KW-0812">Transmembrane</keyword>
<reference evidence="2" key="1">
    <citation type="submission" date="2024-06" db="EMBL/GenBank/DDBJ databases">
        <title>Draft genome sequence of Microbacterium sp. strain A8/3-1, isolated from Oxytropis tragacanthoides Fisch. ex DC. Root nodules in the Altai region of Russia.</title>
        <authorList>
            <person name="Sazanova A."/>
            <person name="Guro P."/>
            <person name="Kuznetsova I."/>
            <person name="Belimov A."/>
            <person name="Safronova V."/>
        </authorList>
    </citation>
    <scope>NUCLEOTIDE SEQUENCE</scope>
    <source>
        <strain evidence="2">A8/3-1</strain>
    </source>
</reference>
<proteinExistence type="predicted"/>
<sequence>MHVEPVPTHPPATSRTLAEWLDPELAARYGGESRTRLREIADARAMRRGMWGAFLSLGASTTIVGLGILALGVTPSAAVPWAIAGVIVAAVAALFLRRERGWIPRPGKSYTTRGAGDLRGGVIAALSLFVVFNVFLIPAMMSAADPVPLLVLDGGCALLLASGFVVPAAILGRGREALRRQVHRDPRIAAALEAERFTWNAGVGVTMFGPL</sequence>
<feature type="transmembrane region" description="Helical" evidence="1">
    <location>
        <begin position="51"/>
        <end position="72"/>
    </location>
</feature>
<dbReference type="EMBL" id="CP158357">
    <property type="protein sequence ID" value="XBX78743.1"/>
    <property type="molecule type" value="Genomic_DNA"/>
</dbReference>
<feature type="transmembrane region" description="Helical" evidence="1">
    <location>
        <begin position="147"/>
        <end position="171"/>
    </location>
</feature>
<feature type="transmembrane region" description="Helical" evidence="1">
    <location>
        <begin position="118"/>
        <end position="141"/>
    </location>
</feature>
<keyword evidence="1" id="KW-0472">Membrane</keyword>
<protein>
    <submittedName>
        <fullName evidence="2">Uncharacterized protein</fullName>
    </submittedName>
</protein>
<dbReference type="AlphaFoldDB" id="A0AAU7VWA3"/>
<accession>A0AAU7VWA3</accession>
<organism evidence="2">
    <name type="scientific">Microbacterium sp. A8/3-1</name>
    <dbReference type="NCBI Taxonomy" id="3160749"/>
    <lineage>
        <taxon>Bacteria</taxon>
        <taxon>Bacillati</taxon>
        <taxon>Actinomycetota</taxon>
        <taxon>Actinomycetes</taxon>
        <taxon>Micrococcales</taxon>
        <taxon>Microbacteriaceae</taxon>
        <taxon>Microbacterium</taxon>
    </lineage>
</organism>
<keyword evidence="1" id="KW-1133">Transmembrane helix</keyword>
<evidence type="ECO:0000256" key="1">
    <source>
        <dbReference type="SAM" id="Phobius"/>
    </source>
</evidence>
<gene>
    <name evidence="2" type="ORF">ABS642_01240</name>
</gene>
<evidence type="ECO:0000313" key="2">
    <source>
        <dbReference type="EMBL" id="XBX78743.1"/>
    </source>
</evidence>
<name>A0AAU7VWA3_9MICO</name>